<dbReference type="AlphaFoldDB" id="A0A5J4S8S8"/>
<accession>A0A5J4S8S8</accession>
<feature type="domain" description="Peptidoglycan beta-N-acetylmuramidase NamZ N-terminal" evidence="1">
    <location>
        <begin position="35"/>
        <end position="241"/>
    </location>
</feature>
<evidence type="ECO:0008006" key="4">
    <source>
        <dbReference type="Google" id="ProtNLM"/>
    </source>
</evidence>
<dbReference type="EMBL" id="SNRY01000367">
    <property type="protein sequence ID" value="KAA6341760.1"/>
    <property type="molecule type" value="Genomic_DNA"/>
</dbReference>
<dbReference type="PIRSF" id="PIRSF016719">
    <property type="entry name" value="UCP016719"/>
    <property type="match status" value="1"/>
</dbReference>
<dbReference type="GO" id="GO:0033922">
    <property type="term" value="F:peptidoglycan beta-N-acetylmuramidase activity"/>
    <property type="evidence" value="ECO:0007669"/>
    <property type="project" value="InterPro"/>
</dbReference>
<dbReference type="InterPro" id="IPR008302">
    <property type="entry name" value="NamZ"/>
</dbReference>
<feature type="domain" description="Peptidoglycan beta-N-acetylmuramidase NamZ C-terminal" evidence="2">
    <location>
        <begin position="250"/>
        <end position="403"/>
    </location>
</feature>
<dbReference type="PANTHER" id="PTHR42915">
    <property type="entry name" value="HYPOTHETICAL 460 KDA PROTEIN IN FEUA-SIGW INTERGENIC REGION [PRECURSOR]"/>
    <property type="match status" value="1"/>
</dbReference>
<dbReference type="InterPro" id="IPR048503">
    <property type="entry name" value="NamZ_C"/>
</dbReference>
<dbReference type="PANTHER" id="PTHR42915:SF1">
    <property type="entry name" value="PEPTIDOGLYCAN BETA-N-ACETYLMURAMIDASE NAMZ"/>
    <property type="match status" value="1"/>
</dbReference>
<sequence>MVLCLLPIGLSAQKVKTGIEMLREQNFKCLEGKRVGLITNPTGVDRNFVSSVDILHNAPNVNLVALFAPEHGLRGEFLAGDDINHSIDTKTGLNVYSLHGKLKKPTPEILEGIDVLVYDVQDIGIRSYTYISTMGLVMEAAAENNVEMVILDRPNPLGGHKFEGRPYIEPGLESLVSQFSISYLHGFTVGELATFLNEEGLLANKVKCKLSVVKMAKWKRSMKFEATGLPWVISSPHIPHATTPSYCAITGILGELYSMNTGIGYTVPFEVFAADWINAEELAKNLQALNVEGVKFRPMTYKPFYGAQSGKLQHGVQIYVTDFDKASLTLIQFYVLQECHNLWPDKDVFQLCDEARWNMFDKVCGTDKIRKTFTQTYTVDSIREIWNQDVDAFKKKAKKYFLYK</sequence>
<proteinExistence type="predicted"/>
<organism evidence="3">
    <name type="scientific">termite gut metagenome</name>
    <dbReference type="NCBI Taxonomy" id="433724"/>
    <lineage>
        <taxon>unclassified sequences</taxon>
        <taxon>metagenomes</taxon>
        <taxon>organismal metagenomes</taxon>
    </lineage>
</organism>
<comment type="caution">
    <text evidence="3">The sequence shown here is derived from an EMBL/GenBank/DDBJ whole genome shotgun (WGS) entry which is preliminary data.</text>
</comment>
<dbReference type="Pfam" id="PF20732">
    <property type="entry name" value="NamZ_C"/>
    <property type="match status" value="1"/>
</dbReference>
<dbReference type="Gene3D" id="3.90.1150.140">
    <property type="match status" value="1"/>
</dbReference>
<evidence type="ECO:0000259" key="2">
    <source>
        <dbReference type="Pfam" id="PF20732"/>
    </source>
</evidence>
<protein>
    <recommendedName>
        <fullName evidence="4">DUF1343 domain-containing protein</fullName>
    </recommendedName>
</protein>
<evidence type="ECO:0000313" key="3">
    <source>
        <dbReference type="EMBL" id="KAA6341760.1"/>
    </source>
</evidence>
<name>A0A5J4S8S8_9ZZZZ</name>
<reference evidence="3" key="1">
    <citation type="submission" date="2019-03" db="EMBL/GenBank/DDBJ databases">
        <title>Single cell metagenomics reveals metabolic interactions within the superorganism composed of flagellate Streblomastix strix and complex community of Bacteroidetes bacteria on its surface.</title>
        <authorList>
            <person name="Treitli S.C."/>
            <person name="Kolisko M."/>
            <person name="Husnik F."/>
            <person name="Keeling P."/>
            <person name="Hampl V."/>
        </authorList>
    </citation>
    <scope>NUCLEOTIDE SEQUENCE</scope>
    <source>
        <strain evidence="3">STM</strain>
    </source>
</reference>
<dbReference type="InterPro" id="IPR048502">
    <property type="entry name" value="NamZ_N"/>
</dbReference>
<gene>
    <name evidence="3" type="ORF">EZS27_010450</name>
</gene>
<evidence type="ECO:0000259" key="1">
    <source>
        <dbReference type="Pfam" id="PF07075"/>
    </source>
</evidence>
<dbReference type="Gene3D" id="3.40.50.12170">
    <property type="entry name" value="Uncharacterised protein PF07075, DUF1343"/>
    <property type="match status" value="1"/>
</dbReference>
<dbReference type="Pfam" id="PF07075">
    <property type="entry name" value="NamZ_N"/>
    <property type="match status" value="1"/>
</dbReference>